<evidence type="ECO:0000256" key="1">
    <source>
        <dbReference type="SAM" id="MobiDB-lite"/>
    </source>
</evidence>
<dbReference type="EMBL" id="JACHJE010000022">
    <property type="protein sequence ID" value="MBB5129796.1"/>
    <property type="molecule type" value="Genomic_DNA"/>
</dbReference>
<comment type="caution">
    <text evidence="2">The sequence shown here is derived from an EMBL/GenBank/DDBJ whole genome shotgun (WGS) entry which is preliminary data.</text>
</comment>
<dbReference type="Proteomes" id="UP000568022">
    <property type="component" value="Unassembled WGS sequence"/>
</dbReference>
<sequence>MATASRPSRKALRQARSAQFLGDRRKEAETKGPAAVLAVAIDQLRSAISQLPEERRSDAAQQATRMFDQLRQSLTES</sequence>
<gene>
    <name evidence="2" type="ORF">FHS32_006590</name>
</gene>
<evidence type="ECO:0000313" key="3">
    <source>
        <dbReference type="Proteomes" id="UP000568022"/>
    </source>
</evidence>
<evidence type="ECO:0000313" key="2">
    <source>
        <dbReference type="EMBL" id="MBB5129796.1"/>
    </source>
</evidence>
<reference evidence="2 3" key="1">
    <citation type="submission" date="2020-08" db="EMBL/GenBank/DDBJ databases">
        <title>Genomic Encyclopedia of Type Strains, Phase III (KMG-III): the genomes of soil and plant-associated and newly described type strains.</title>
        <authorList>
            <person name="Whitman W."/>
        </authorList>
    </citation>
    <scope>NUCLEOTIDE SEQUENCE [LARGE SCALE GENOMIC DNA]</scope>
    <source>
        <strain evidence="2 3">CECT 3226</strain>
    </source>
</reference>
<organism evidence="2 3">
    <name type="scientific">Streptomyces griseoloalbus</name>
    <dbReference type="NCBI Taxonomy" id="67303"/>
    <lineage>
        <taxon>Bacteria</taxon>
        <taxon>Bacillati</taxon>
        <taxon>Actinomycetota</taxon>
        <taxon>Actinomycetes</taxon>
        <taxon>Kitasatosporales</taxon>
        <taxon>Streptomycetaceae</taxon>
        <taxon>Streptomyces</taxon>
    </lineage>
</organism>
<protein>
    <submittedName>
        <fullName evidence="2">Uncharacterized protein</fullName>
    </submittedName>
</protein>
<accession>A0A7W8FDT3</accession>
<dbReference type="AlphaFoldDB" id="A0A7W8FDT3"/>
<keyword evidence="3" id="KW-1185">Reference proteome</keyword>
<name>A0A7W8FDT3_9ACTN</name>
<feature type="region of interest" description="Disordered" evidence="1">
    <location>
        <begin position="1"/>
        <end position="31"/>
    </location>
</feature>
<proteinExistence type="predicted"/>